<protein>
    <recommendedName>
        <fullName evidence="3">KICSTOR complex protein kaptin</fullName>
    </recommendedName>
</protein>
<evidence type="ECO:0000313" key="1">
    <source>
        <dbReference type="EMBL" id="CAG9763912.1"/>
    </source>
</evidence>
<evidence type="ECO:0000313" key="2">
    <source>
        <dbReference type="Proteomes" id="UP001152799"/>
    </source>
</evidence>
<dbReference type="Proteomes" id="UP001152799">
    <property type="component" value="Chromosome 16"/>
</dbReference>
<dbReference type="AlphaFoldDB" id="A0A9N9QLM4"/>
<dbReference type="SUPFAM" id="SSF69318">
    <property type="entry name" value="Integrin alpha N-terminal domain"/>
    <property type="match status" value="1"/>
</dbReference>
<dbReference type="GO" id="GO:0030027">
    <property type="term" value="C:lamellipodium"/>
    <property type="evidence" value="ECO:0007669"/>
    <property type="project" value="TreeGrafter"/>
</dbReference>
<dbReference type="GO" id="GO:1904262">
    <property type="term" value="P:negative regulation of TORC1 signaling"/>
    <property type="evidence" value="ECO:0007669"/>
    <property type="project" value="TreeGrafter"/>
</dbReference>
<dbReference type="EMBL" id="OU892292">
    <property type="protein sequence ID" value="CAG9763912.1"/>
    <property type="molecule type" value="Genomic_DNA"/>
</dbReference>
<dbReference type="GO" id="GO:0015629">
    <property type="term" value="C:actin cytoskeleton"/>
    <property type="evidence" value="ECO:0007669"/>
    <property type="project" value="InterPro"/>
</dbReference>
<dbReference type="PANTHER" id="PTHR15435:SF2">
    <property type="entry name" value="KICSTOR COMPLEX PROTEIN KAPTIN"/>
    <property type="match status" value="1"/>
</dbReference>
<organism evidence="1 2">
    <name type="scientific">Ceutorhynchus assimilis</name>
    <name type="common">cabbage seed weevil</name>
    <dbReference type="NCBI Taxonomy" id="467358"/>
    <lineage>
        <taxon>Eukaryota</taxon>
        <taxon>Metazoa</taxon>
        <taxon>Ecdysozoa</taxon>
        <taxon>Arthropoda</taxon>
        <taxon>Hexapoda</taxon>
        <taxon>Insecta</taxon>
        <taxon>Pterygota</taxon>
        <taxon>Neoptera</taxon>
        <taxon>Endopterygota</taxon>
        <taxon>Coleoptera</taxon>
        <taxon>Polyphaga</taxon>
        <taxon>Cucujiformia</taxon>
        <taxon>Curculionidae</taxon>
        <taxon>Ceutorhynchinae</taxon>
        <taxon>Ceutorhynchus</taxon>
    </lineage>
</organism>
<name>A0A9N9QLM4_9CUCU</name>
<dbReference type="GO" id="GO:0007015">
    <property type="term" value="P:actin filament organization"/>
    <property type="evidence" value="ECO:0007669"/>
    <property type="project" value="InterPro"/>
</dbReference>
<accession>A0A9N9QLM4</accession>
<reference evidence="1" key="1">
    <citation type="submission" date="2022-01" db="EMBL/GenBank/DDBJ databases">
        <authorList>
            <person name="King R."/>
        </authorList>
    </citation>
    <scope>NUCLEOTIDE SEQUENCE</scope>
</reference>
<evidence type="ECO:0008006" key="3">
    <source>
        <dbReference type="Google" id="ProtNLM"/>
    </source>
</evidence>
<sequence>MEQFKDAHYFHIPSQGNVYTTAELKLANDKLLMLAASLKREIFSLEYLEAPAGLVPSTKEIPFTYIPSGAEIISLDAFNKSLSTNEVVIGITIIKNSNDSDSLETFLNIYSQLEENDEFDIENVAQNCLTVELNFIPYKLMHTKFQEETVFLLSGSDNLVHVYRENPQDHVFKEIQDREVHFPEFEKTPSPVVWIDILHYNNERITAFSCECGYVKVTKVDTNTNKRLYSFVTRFANHVPKVQLYLDKNHVNLVVVNATLPPALFRNISKYGLSDYVTLHRLDDGTVFTTCLVADVDFDGNKEIIVGTSSGELFMYKYNETKWYLEEVKFMAAPVLSLNYGDLSGDGVKELVVSSMIGIHVLQHDPVFIQNKLKQLILQKSVIRRPVAEKEEEG</sequence>
<dbReference type="GO" id="GO:0051015">
    <property type="term" value="F:actin filament binding"/>
    <property type="evidence" value="ECO:0007669"/>
    <property type="project" value="TreeGrafter"/>
</dbReference>
<gene>
    <name evidence="1" type="ORF">CEUTPL_LOCUS4561</name>
</gene>
<dbReference type="InterPro" id="IPR028994">
    <property type="entry name" value="Integrin_alpha_N"/>
</dbReference>
<keyword evidence="2" id="KW-1185">Reference proteome</keyword>
<dbReference type="InterPro" id="IPR029982">
    <property type="entry name" value="Kptn"/>
</dbReference>
<dbReference type="PANTHER" id="PTHR15435">
    <property type="entry name" value="KICSTOR COMPLEX PROTEIN KAPTIN"/>
    <property type="match status" value="1"/>
</dbReference>
<proteinExistence type="predicted"/>
<dbReference type="OrthoDB" id="10267127at2759"/>
<dbReference type="GO" id="GO:0034198">
    <property type="term" value="P:cellular response to amino acid starvation"/>
    <property type="evidence" value="ECO:0007669"/>
    <property type="project" value="TreeGrafter"/>
</dbReference>